<protein>
    <submittedName>
        <fullName evidence="2">DNA primase</fullName>
    </submittedName>
</protein>
<dbReference type="Pfam" id="PF13155">
    <property type="entry name" value="Toprim_2"/>
    <property type="match status" value="1"/>
</dbReference>
<sequence>MNPSAWPLEARVWLYKAGISNQEIGALGFFWNPSMQRVVLPVRDERGEVVYWQARTLDKTNPRKYLNPHVDKRRLVARYGDGPLIVLTEDLLSAYKVATRGGVAGWCLLGTKISDWIAAELIRSGKPVVVWLDPDRAGQTNAAKIIKQLRAYGIAARNVVSSNDPKLLQRAEIAQILNLTKETAV</sequence>
<gene>
    <name evidence="2" type="ORF">WJ33_11935</name>
</gene>
<proteinExistence type="predicted"/>
<accession>A0A103RZM3</accession>
<name>A0A103RZM3_9BURK</name>
<dbReference type="Pfam" id="PF08275">
    <property type="entry name" value="DNAG_N"/>
    <property type="match status" value="1"/>
</dbReference>
<dbReference type="SUPFAM" id="SSF56731">
    <property type="entry name" value="DNA primase core"/>
    <property type="match status" value="1"/>
</dbReference>
<dbReference type="OrthoDB" id="9024736at2"/>
<organism evidence="2 3">
    <name type="scientific">Burkholderia ubonensis</name>
    <dbReference type="NCBI Taxonomy" id="101571"/>
    <lineage>
        <taxon>Bacteria</taxon>
        <taxon>Pseudomonadati</taxon>
        <taxon>Pseudomonadota</taxon>
        <taxon>Betaproteobacteria</taxon>
        <taxon>Burkholderiales</taxon>
        <taxon>Burkholderiaceae</taxon>
        <taxon>Burkholderia</taxon>
        <taxon>Burkholderia cepacia complex</taxon>
    </lineage>
</organism>
<dbReference type="EMBL" id="LOXM01000005">
    <property type="protein sequence ID" value="KVG76903.1"/>
    <property type="molecule type" value="Genomic_DNA"/>
</dbReference>
<feature type="domain" description="DNA primase DNAG catalytic core N-terminal" evidence="1">
    <location>
        <begin position="35"/>
        <end position="67"/>
    </location>
</feature>
<comment type="caution">
    <text evidence="2">The sequence shown here is derived from an EMBL/GenBank/DDBJ whole genome shotgun (WGS) entry which is preliminary data.</text>
</comment>
<evidence type="ECO:0000313" key="3">
    <source>
        <dbReference type="Proteomes" id="UP000064029"/>
    </source>
</evidence>
<evidence type="ECO:0000259" key="1">
    <source>
        <dbReference type="Pfam" id="PF08275"/>
    </source>
</evidence>
<dbReference type="Gene3D" id="3.90.980.10">
    <property type="entry name" value="DNA primase, catalytic core, N-terminal domain"/>
    <property type="match status" value="1"/>
</dbReference>
<dbReference type="InterPro" id="IPR013264">
    <property type="entry name" value="DNAG_N"/>
</dbReference>
<evidence type="ECO:0000313" key="2">
    <source>
        <dbReference type="EMBL" id="KVG76903.1"/>
    </source>
</evidence>
<dbReference type="Gene3D" id="3.40.1360.10">
    <property type="match status" value="1"/>
</dbReference>
<dbReference type="Proteomes" id="UP000064029">
    <property type="component" value="Unassembled WGS sequence"/>
</dbReference>
<dbReference type="AlphaFoldDB" id="A0A103RZM3"/>
<dbReference type="InterPro" id="IPR037068">
    <property type="entry name" value="DNA_primase_core_N_sf"/>
</dbReference>
<reference evidence="2 3" key="1">
    <citation type="submission" date="2015-11" db="EMBL/GenBank/DDBJ databases">
        <title>Expanding the genomic diversity of Burkholderia species for the development of highly accurate diagnostics.</title>
        <authorList>
            <person name="Sahl J."/>
            <person name="Keim P."/>
            <person name="Wagner D."/>
        </authorList>
    </citation>
    <scope>NUCLEOTIDE SEQUENCE [LARGE SCALE GENOMIC DNA]</scope>
    <source>
        <strain evidence="2 3">MSMB2036</strain>
    </source>
</reference>